<protein>
    <submittedName>
        <fullName evidence="1">Uncharacterized protein</fullName>
    </submittedName>
</protein>
<gene>
    <name evidence="1" type="ORF">SAMN05443245_6910</name>
</gene>
<dbReference type="Proteomes" id="UP000183487">
    <property type="component" value="Unassembled WGS sequence"/>
</dbReference>
<evidence type="ECO:0000313" key="1">
    <source>
        <dbReference type="EMBL" id="SDR51374.1"/>
    </source>
</evidence>
<accession>A0A1H1JN05</accession>
<proteinExistence type="predicted"/>
<keyword evidence="2" id="KW-1185">Reference proteome</keyword>
<dbReference type="AlphaFoldDB" id="A0A1H1JN05"/>
<name>A0A1H1JN05_9BURK</name>
<evidence type="ECO:0000313" key="2">
    <source>
        <dbReference type="Proteomes" id="UP000183487"/>
    </source>
</evidence>
<sequence length="49" mass="5437">MKGLLRAFHQVVMIFDPVGAVRSAATFTSDALARKTTRAQLTSIMMRLQ</sequence>
<organism evidence="1 2">
    <name type="scientific">Paraburkholderia fungorum</name>
    <dbReference type="NCBI Taxonomy" id="134537"/>
    <lineage>
        <taxon>Bacteria</taxon>
        <taxon>Pseudomonadati</taxon>
        <taxon>Pseudomonadota</taxon>
        <taxon>Betaproteobacteria</taxon>
        <taxon>Burkholderiales</taxon>
        <taxon>Burkholderiaceae</taxon>
        <taxon>Paraburkholderia</taxon>
    </lineage>
</organism>
<dbReference type="EMBL" id="FNKP01000003">
    <property type="protein sequence ID" value="SDR51374.1"/>
    <property type="molecule type" value="Genomic_DNA"/>
</dbReference>
<reference evidence="2" key="1">
    <citation type="submission" date="2016-10" db="EMBL/GenBank/DDBJ databases">
        <authorList>
            <person name="Varghese N."/>
        </authorList>
    </citation>
    <scope>NUCLEOTIDE SEQUENCE [LARGE SCALE GENOMIC DNA]</scope>
    <source>
        <strain evidence="2">GAS106B</strain>
    </source>
</reference>